<comment type="caution">
    <text evidence="5">The sequence shown here is derived from an EMBL/GenBank/DDBJ whole genome shotgun (WGS) entry which is preliminary data.</text>
</comment>
<dbReference type="AlphaFoldDB" id="A0A939HGQ8"/>
<dbReference type="SMART" id="SM00421">
    <property type="entry name" value="HTH_LUXR"/>
    <property type="match status" value="1"/>
</dbReference>
<dbReference type="PRINTS" id="PR00038">
    <property type="entry name" value="HTHLUXR"/>
</dbReference>
<evidence type="ECO:0000256" key="3">
    <source>
        <dbReference type="ARBA" id="ARBA00023163"/>
    </source>
</evidence>
<evidence type="ECO:0000256" key="1">
    <source>
        <dbReference type="ARBA" id="ARBA00023015"/>
    </source>
</evidence>
<dbReference type="PANTHER" id="PTHR44688:SF16">
    <property type="entry name" value="DNA-BINDING TRANSCRIPTIONAL ACTIVATOR DEVR_DOSR"/>
    <property type="match status" value="1"/>
</dbReference>
<dbReference type="InterPro" id="IPR036388">
    <property type="entry name" value="WH-like_DNA-bd_sf"/>
</dbReference>
<dbReference type="Gene3D" id="1.10.10.10">
    <property type="entry name" value="Winged helix-like DNA-binding domain superfamily/Winged helix DNA-binding domain"/>
    <property type="match status" value="1"/>
</dbReference>
<evidence type="ECO:0000313" key="6">
    <source>
        <dbReference type="Proteomes" id="UP000664164"/>
    </source>
</evidence>
<evidence type="ECO:0000256" key="2">
    <source>
        <dbReference type="ARBA" id="ARBA00023125"/>
    </source>
</evidence>
<keyword evidence="1" id="KW-0805">Transcription regulation</keyword>
<sequence length="143" mass="15606">MGYFEDALRWFGHLELPLETARTRLELARVLAQDQPSLAISEARAVLSGLDRLGASHDADKAAALLRSWGAGGRSVPREAGVLTRREQEILGLLVQGYSNHEIARRLFISHKTVAHHVSSVLEKLGVRNRAEAAAYAARLGSS</sequence>
<dbReference type="SUPFAM" id="SSF46894">
    <property type="entry name" value="C-terminal effector domain of the bipartite response regulators"/>
    <property type="match status" value="1"/>
</dbReference>
<keyword evidence="3" id="KW-0804">Transcription</keyword>
<dbReference type="CDD" id="cd06170">
    <property type="entry name" value="LuxR_C_like"/>
    <property type="match status" value="1"/>
</dbReference>
<reference evidence="5" key="1">
    <citation type="submission" date="2021-03" db="EMBL/GenBank/DDBJ databases">
        <title>A new species, PO-11, isolated from a karst cave deposit.</title>
        <authorList>
            <person name="Zhaoxiaoyong W."/>
        </authorList>
    </citation>
    <scope>NUCLEOTIDE SEQUENCE</scope>
    <source>
        <strain evidence="5">PO-11</strain>
    </source>
</reference>
<feature type="domain" description="HTH luxR-type" evidence="4">
    <location>
        <begin position="76"/>
        <end position="141"/>
    </location>
</feature>
<dbReference type="PANTHER" id="PTHR44688">
    <property type="entry name" value="DNA-BINDING TRANSCRIPTIONAL ACTIVATOR DEVR_DOSR"/>
    <property type="match status" value="1"/>
</dbReference>
<dbReference type="InterPro" id="IPR016032">
    <property type="entry name" value="Sig_transdc_resp-reg_C-effctor"/>
</dbReference>
<dbReference type="EMBL" id="JAFNLL010000051">
    <property type="protein sequence ID" value="MBO1269616.1"/>
    <property type="molecule type" value="Genomic_DNA"/>
</dbReference>
<dbReference type="PROSITE" id="PS50043">
    <property type="entry name" value="HTH_LUXR_2"/>
    <property type="match status" value="1"/>
</dbReference>
<keyword evidence="2" id="KW-0238">DNA-binding</keyword>
<organism evidence="5 6">
    <name type="scientific">Arthrobacter cavernae</name>
    <dbReference type="NCBI Taxonomy" id="2817681"/>
    <lineage>
        <taxon>Bacteria</taxon>
        <taxon>Bacillati</taxon>
        <taxon>Actinomycetota</taxon>
        <taxon>Actinomycetes</taxon>
        <taxon>Micrococcales</taxon>
        <taxon>Micrococcaceae</taxon>
        <taxon>Arthrobacter</taxon>
    </lineage>
</organism>
<dbReference type="InterPro" id="IPR000792">
    <property type="entry name" value="Tscrpt_reg_LuxR_C"/>
</dbReference>
<evidence type="ECO:0000259" key="4">
    <source>
        <dbReference type="PROSITE" id="PS50043"/>
    </source>
</evidence>
<evidence type="ECO:0000313" key="5">
    <source>
        <dbReference type="EMBL" id="MBO1269616.1"/>
    </source>
</evidence>
<name>A0A939HGQ8_9MICC</name>
<dbReference type="GO" id="GO:0006355">
    <property type="term" value="P:regulation of DNA-templated transcription"/>
    <property type="evidence" value="ECO:0007669"/>
    <property type="project" value="InterPro"/>
</dbReference>
<keyword evidence="6" id="KW-1185">Reference proteome</keyword>
<gene>
    <name evidence="5" type="ORF">J1902_16870</name>
</gene>
<dbReference type="Proteomes" id="UP000664164">
    <property type="component" value="Unassembled WGS sequence"/>
</dbReference>
<protein>
    <submittedName>
        <fullName evidence="5">Response regulator transcription factor</fullName>
    </submittedName>
</protein>
<dbReference type="PROSITE" id="PS00622">
    <property type="entry name" value="HTH_LUXR_1"/>
    <property type="match status" value="1"/>
</dbReference>
<proteinExistence type="predicted"/>
<dbReference type="GO" id="GO:0003677">
    <property type="term" value="F:DNA binding"/>
    <property type="evidence" value="ECO:0007669"/>
    <property type="project" value="UniProtKB-KW"/>
</dbReference>
<accession>A0A939HGQ8</accession>
<dbReference type="Pfam" id="PF00196">
    <property type="entry name" value="GerE"/>
    <property type="match status" value="1"/>
</dbReference>